<gene>
    <name evidence="3" type="ORF">E5987_12625</name>
</gene>
<comment type="caution">
    <text evidence="3">The sequence shown here is derived from an EMBL/GenBank/DDBJ whole genome shotgun (WGS) entry which is preliminary data.</text>
</comment>
<dbReference type="AlphaFoldDB" id="A0A6L6YJU9"/>
<dbReference type="Pfam" id="PF01381">
    <property type="entry name" value="HTH_3"/>
    <property type="match status" value="1"/>
</dbReference>
<feature type="domain" description="HTH cro/C1-type" evidence="2">
    <location>
        <begin position="21"/>
        <end position="69"/>
    </location>
</feature>
<evidence type="ECO:0000313" key="3">
    <source>
        <dbReference type="EMBL" id="MVX58015.1"/>
    </source>
</evidence>
<dbReference type="PROSITE" id="PS50943">
    <property type="entry name" value="HTH_CROC1"/>
    <property type="match status" value="1"/>
</dbReference>
<dbReference type="PANTHER" id="PTHR36924:SF1">
    <property type="entry name" value="ANTITOXIN HIGA-1"/>
    <property type="match status" value="1"/>
</dbReference>
<sequence>MAKIFNPPHPGSILSEELECLGVSAREFARNLGVSASSITRILNESSPITPEMAVRIAAAISGPEPETWVSMQSDYDTWQAEQRIDVSHIRRYTLTETPETLPTR</sequence>
<reference evidence="3 4" key="1">
    <citation type="submission" date="2019-12" db="EMBL/GenBank/DDBJ databases">
        <title>Microbes associate with the intestines of laboratory mice.</title>
        <authorList>
            <person name="Navarre W."/>
            <person name="Wong E."/>
        </authorList>
    </citation>
    <scope>NUCLEOTIDE SEQUENCE [LARGE SCALE GENOMIC DNA]</scope>
    <source>
        <strain evidence="3 4">NM82_D38</strain>
    </source>
</reference>
<dbReference type="PANTHER" id="PTHR36924">
    <property type="entry name" value="ANTITOXIN HIGA-1"/>
    <property type="match status" value="1"/>
</dbReference>
<evidence type="ECO:0000256" key="1">
    <source>
        <dbReference type="ARBA" id="ARBA00023125"/>
    </source>
</evidence>
<dbReference type="SUPFAM" id="SSF47413">
    <property type="entry name" value="lambda repressor-like DNA-binding domains"/>
    <property type="match status" value="1"/>
</dbReference>
<dbReference type="InterPro" id="IPR010982">
    <property type="entry name" value="Lambda_DNA-bd_dom_sf"/>
</dbReference>
<dbReference type="CDD" id="cd00093">
    <property type="entry name" value="HTH_XRE"/>
    <property type="match status" value="1"/>
</dbReference>
<keyword evidence="4" id="KW-1185">Reference proteome</keyword>
<protein>
    <submittedName>
        <fullName evidence="3">HigA family addiction module antidote protein</fullName>
    </submittedName>
</protein>
<name>A0A6L6YJU9_9BURK</name>
<dbReference type="EMBL" id="WSRP01000088">
    <property type="protein sequence ID" value="MVX58015.1"/>
    <property type="molecule type" value="Genomic_DNA"/>
</dbReference>
<proteinExistence type="predicted"/>
<dbReference type="Proteomes" id="UP000472580">
    <property type="component" value="Unassembled WGS sequence"/>
</dbReference>
<evidence type="ECO:0000259" key="2">
    <source>
        <dbReference type="PROSITE" id="PS50943"/>
    </source>
</evidence>
<dbReference type="RefSeq" id="WP_160336421.1">
    <property type="nucleotide sequence ID" value="NZ_WSRP01000088.1"/>
</dbReference>
<evidence type="ECO:0000313" key="4">
    <source>
        <dbReference type="Proteomes" id="UP000472580"/>
    </source>
</evidence>
<dbReference type="Gene3D" id="1.10.260.40">
    <property type="entry name" value="lambda repressor-like DNA-binding domains"/>
    <property type="match status" value="1"/>
</dbReference>
<dbReference type="OrthoDB" id="5297543at2"/>
<dbReference type="GO" id="GO:0003677">
    <property type="term" value="F:DNA binding"/>
    <property type="evidence" value="ECO:0007669"/>
    <property type="project" value="UniProtKB-KW"/>
</dbReference>
<dbReference type="SMART" id="SM00530">
    <property type="entry name" value="HTH_XRE"/>
    <property type="match status" value="1"/>
</dbReference>
<accession>A0A6L6YJU9</accession>
<dbReference type="NCBIfam" id="TIGR02607">
    <property type="entry name" value="antidote_HigA"/>
    <property type="match status" value="1"/>
</dbReference>
<keyword evidence="1" id="KW-0238">DNA-binding</keyword>
<dbReference type="InterPro" id="IPR013430">
    <property type="entry name" value="Toxin_antidote_HigA"/>
</dbReference>
<dbReference type="InterPro" id="IPR001387">
    <property type="entry name" value="Cro/C1-type_HTH"/>
</dbReference>
<organism evidence="3 4">
    <name type="scientific">Parasutterella muris</name>
    <dbReference type="NCBI Taxonomy" id="2565572"/>
    <lineage>
        <taxon>Bacteria</taxon>
        <taxon>Pseudomonadati</taxon>
        <taxon>Pseudomonadota</taxon>
        <taxon>Betaproteobacteria</taxon>
        <taxon>Burkholderiales</taxon>
        <taxon>Sutterellaceae</taxon>
        <taxon>Parasutterella</taxon>
    </lineage>
</organism>